<protein>
    <submittedName>
        <fullName evidence="2">LysM domain protein</fullName>
    </submittedName>
</protein>
<dbReference type="Pfam" id="PF12673">
    <property type="entry name" value="SipL"/>
    <property type="match status" value="3"/>
</dbReference>
<reference evidence="2 3" key="2">
    <citation type="submission" date="2007-04" db="EMBL/GenBank/DDBJ databases">
        <title>Draft genome sequence of Ruminococcus torques (ATCC 27756).</title>
        <authorList>
            <person name="Sudarsanam P."/>
            <person name="Ley R."/>
            <person name="Guruge J."/>
            <person name="Turnbaugh P.J."/>
            <person name="Mahowald M."/>
            <person name="Liep D."/>
            <person name="Gordon J."/>
        </authorList>
    </citation>
    <scope>NUCLEOTIDE SEQUENCE [LARGE SCALE GENOMIC DNA]</scope>
    <source>
        <strain evidence="2 3">ATCC 27756</strain>
    </source>
</reference>
<dbReference type="HOGENOM" id="CLU_037106_0_0_9"/>
<accession>A5KR38</accession>
<dbReference type="CDD" id="cd00118">
    <property type="entry name" value="LysM"/>
    <property type="match status" value="1"/>
</dbReference>
<dbReference type="AlphaFoldDB" id="A5KR38"/>
<dbReference type="InterPro" id="IPR018392">
    <property type="entry name" value="LysM"/>
</dbReference>
<feature type="domain" description="LysM" evidence="1">
    <location>
        <begin position="476"/>
        <end position="519"/>
    </location>
</feature>
<evidence type="ECO:0000313" key="2">
    <source>
        <dbReference type="EMBL" id="EDK23091.1"/>
    </source>
</evidence>
<name>A5KR38_9FIRM</name>
<reference evidence="2 3" key="1">
    <citation type="submission" date="2007-03" db="EMBL/GenBank/DDBJ databases">
        <authorList>
            <person name="Fulton L."/>
            <person name="Clifton S."/>
            <person name="Fulton B."/>
            <person name="Xu J."/>
            <person name="Minx P."/>
            <person name="Pepin K.H."/>
            <person name="Johnson M."/>
            <person name="Thiruvilangam P."/>
            <person name="Bhonagiri V."/>
            <person name="Nash W.E."/>
            <person name="Mardis E.R."/>
            <person name="Wilson R.K."/>
        </authorList>
    </citation>
    <scope>NUCLEOTIDE SEQUENCE [LARGE SCALE GENOMIC DNA]</scope>
    <source>
        <strain evidence="2 3">ATCC 27756</strain>
    </source>
</reference>
<dbReference type="SMART" id="SM00257">
    <property type="entry name" value="LysM"/>
    <property type="match status" value="1"/>
</dbReference>
<dbReference type="Gene3D" id="3.10.350.10">
    <property type="entry name" value="LysM domain"/>
    <property type="match status" value="1"/>
</dbReference>
<dbReference type="InterPro" id="IPR024300">
    <property type="entry name" value="SipL_SPOCS_dom"/>
</dbReference>
<evidence type="ECO:0000313" key="3">
    <source>
        <dbReference type="Proteomes" id="UP000003577"/>
    </source>
</evidence>
<dbReference type="Pfam" id="PF01476">
    <property type="entry name" value="LysM"/>
    <property type="match status" value="1"/>
</dbReference>
<sequence>MFCLSEEEKDGSDEKNSSLYTGGKTVFDRFYLDEDYNVPEQKEAVQRIVYSSAKLKTEDVRPVENYVKVTGKAYYKILYMTQGETTLSVLEGKIPFEEMIYAENDGEETFFIRNERTEFTVSVVHSRKLTLRVAAEMELGRERMRDEELTTDAESDFPVYKKRQKMNVSELKISKKDTYRIKEEIVLPGTKESIGQILFFDISGRKAEIRPGQDELLIRGEAEVFCMYLSPEEKVEWIEQSVPYEGRIPCEGAEEDMICQIRQSLEDPIVDIRQDGDGEMRALGIEATLSMKMNVYSEVETEILKDMYSLDRECVLEKKEGIYEEMLMYNQAKCKIAERLTLPELKEDVLQIIHSEGSIQAESERYTEEGVEIEGILHISFLYLRADDEQPYGSWTGMIPFSYLVEYPNLPKNVSASPAYHVEQLAVTLAGSEAVEVKAVLTFDIFLKKLISASMITNVSERQFDTDASVKRPGIVGHIVQDGEDLWSLAKKYMTTVSGIMEVNSMDNENVKTGDKLLIFKENMSIL</sequence>
<dbReference type="PaxDb" id="411460-RUMTOR_02730"/>
<evidence type="ECO:0000259" key="1">
    <source>
        <dbReference type="PROSITE" id="PS51782"/>
    </source>
</evidence>
<gene>
    <name evidence="2" type="ORF">RUMTOR_02730</name>
</gene>
<dbReference type="Proteomes" id="UP000003577">
    <property type="component" value="Unassembled WGS sequence"/>
</dbReference>
<organism evidence="2 3">
    <name type="scientific">[Ruminococcus] torques ATCC 27756</name>
    <dbReference type="NCBI Taxonomy" id="411460"/>
    <lineage>
        <taxon>Bacteria</taxon>
        <taxon>Bacillati</taxon>
        <taxon>Bacillota</taxon>
        <taxon>Clostridia</taxon>
        <taxon>Lachnospirales</taxon>
        <taxon>Lachnospiraceae</taxon>
        <taxon>Mediterraneibacter</taxon>
    </lineage>
</organism>
<dbReference type="InterPro" id="IPR036779">
    <property type="entry name" value="LysM_dom_sf"/>
</dbReference>
<dbReference type="PROSITE" id="PS51782">
    <property type="entry name" value="LYSM"/>
    <property type="match status" value="1"/>
</dbReference>
<dbReference type="EMBL" id="AAVP02000023">
    <property type="protein sequence ID" value="EDK23091.1"/>
    <property type="molecule type" value="Genomic_DNA"/>
</dbReference>
<comment type="caution">
    <text evidence="2">The sequence shown here is derived from an EMBL/GenBank/DDBJ whole genome shotgun (WGS) entry which is preliminary data.</text>
</comment>
<proteinExistence type="predicted"/>
<dbReference type="SUPFAM" id="SSF54106">
    <property type="entry name" value="LysM domain"/>
    <property type="match status" value="1"/>
</dbReference>